<reference evidence="5 6" key="1">
    <citation type="submission" date="2019-03" db="EMBL/GenBank/DDBJ databases">
        <title>Genomic Encyclopedia of Type Strains, Phase IV (KMG-IV): sequencing the most valuable type-strain genomes for metagenomic binning, comparative biology and taxonomic classification.</title>
        <authorList>
            <person name="Goeker M."/>
        </authorList>
    </citation>
    <scope>NUCLEOTIDE SEQUENCE [LARGE SCALE GENOMIC DNA]</scope>
    <source>
        <strain evidence="5 6">DSM 7445</strain>
    </source>
</reference>
<comment type="cofactor">
    <cofactor evidence="1">
        <name>thiamine diphosphate</name>
        <dbReference type="ChEBI" id="CHEBI:58937"/>
    </cofactor>
</comment>
<comment type="caution">
    <text evidence="5">The sequence shown here is derived from an EMBL/GenBank/DDBJ whole genome shotgun (WGS) entry which is preliminary data.</text>
</comment>
<dbReference type="CDD" id="cd02000">
    <property type="entry name" value="TPP_E1_PDC_ADC_BCADC"/>
    <property type="match status" value="1"/>
</dbReference>
<evidence type="ECO:0000259" key="4">
    <source>
        <dbReference type="Pfam" id="PF00676"/>
    </source>
</evidence>
<dbReference type="GO" id="GO:0004739">
    <property type="term" value="F:pyruvate dehydrogenase (acetyl-transferring) activity"/>
    <property type="evidence" value="ECO:0007669"/>
    <property type="project" value="TreeGrafter"/>
</dbReference>
<dbReference type="InterPro" id="IPR001017">
    <property type="entry name" value="DH_E1"/>
</dbReference>
<dbReference type="SUPFAM" id="SSF52518">
    <property type="entry name" value="Thiamin diphosphate-binding fold (THDP-binding)"/>
    <property type="match status" value="1"/>
</dbReference>
<keyword evidence="2" id="KW-0560">Oxidoreductase</keyword>
<keyword evidence="5" id="KW-0670">Pyruvate</keyword>
<organism evidence="5 6">
    <name type="scientific">Paucimonas lemoignei</name>
    <name type="common">Pseudomonas lemoignei</name>
    <dbReference type="NCBI Taxonomy" id="29443"/>
    <lineage>
        <taxon>Bacteria</taxon>
        <taxon>Pseudomonadati</taxon>
        <taxon>Pseudomonadota</taxon>
        <taxon>Betaproteobacteria</taxon>
        <taxon>Burkholderiales</taxon>
        <taxon>Burkholderiaceae</taxon>
        <taxon>Paucimonas</taxon>
    </lineage>
</organism>
<keyword evidence="6" id="KW-1185">Reference proteome</keyword>
<dbReference type="InterPro" id="IPR029061">
    <property type="entry name" value="THDP-binding"/>
</dbReference>
<dbReference type="PANTHER" id="PTHR11516:SF60">
    <property type="entry name" value="PYRUVATE DEHYDROGENASE E1 COMPONENT SUBUNIT ALPHA"/>
    <property type="match status" value="1"/>
</dbReference>
<evidence type="ECO:0000313" key="6">
    <source>
        <dbReference type="Proteomes" id="UP000295382"/>
    </source>
</evidence>
<dbReference type="GO" id="GO:0006086">
    <property type="term" value="P:pyruvate decarboxylation to acetyl-CoA"/>
    <property type="evidence" value="ECO:0007669"/>
    <property type="project" value="TreeGrafter"/>
</dbReference>
<dbReference type="InterPro" id="IPR050642">
    <property type="entry name" value="PDH_E1_Alpha_Subunit"/>
</dbReference>
<keyword evidence="3" id="KW-0786">Thiamine pyrophosphate</keyword>
<evidence type="ECO:0000313" key="5">
    <source>
        <dbReference type="EMBL" id="TCS34045.1"/>
    </source>
</evidence>
<feature type="domain" description="Dehydrogenase E1 component" evidence="4">
    <location>
        <begin position="16"/>
        <end position="307"/>
    </location>
</feature>
<evidence type="ECO:0000256" key="2">
    <source>
        <dbReference type="ARBA" id="ARBA00023002"/>
    </source>
</evidence>
<proteinExistence type="predicted"/>
<protein>
    <submittedName>
        <fullName evidence="5">Pyruvate dehydrogenase E1 component alpha subunit</fullName>
    </submittedName>
</protein>
<dbReference type="RefSeq" id="WP_132260030.1">
    <property type="nucleotide sequence ID" value="NZ_SLZQ01000014.1"/>
</dbReference>
<evidence type="ECO:0000256" key="1">
    <source>
        <dbReference type="ARBA" id="ARBA00001964"/>
    </source>
</evidence>
<dbReference type="OrthoDB" id="9766715at2"/>
<name>A0A4R3HQ25_PAULE</name>
<dbReference type="AlphaFoldDB" id="A0A4R3HQ25"/>
<sequence length="324" mass="34500">MSKKQDSQDLLALYRTMRLVRTAESSLIKLFADSEIPGFIHLSIGQEAVAAGVMAALKECDTVATTHRGHGHVIARGMDLDLFFKELMGKDGGICRGRGGSMHVADRGKGILGANGIVGAGIPIALGSALAHSVRGTGGLAAGFFGDGAMAEGMLHESLNMAALWQLPILFVCENNGWSEFSPTKEQFVAELSELARAFHIPHVQVDGNDVEAVADAACELAAQARTGAPRILECRTHRMRGHYEGDAQKYRIAEELQAADGRDPLRLAQDELQRRGVARVAIDALDAEVEAAVAEAVQAGRADRQPDFAQAFADVYTNAAARG</sequence>
<dbReference type="PANTHER" id="PTHR11516">
    <property type="entry name" value="PYRUVATE DEHYDROGENASE E1 COMPONENT, ALPHA SUBUNIT BACTERIAL AND ORGANELLAR"/>
    <property type="match status" value="1"/>
</dbReference>
<accession>A0A4R3HQ25</accession>
<gene>
    <name evidence="5" type="ORF">EDC30_11474</name>
</gene>
<dbReference type="Gene3D" id="3.40.50.970">
    <property type="match status" value="1"/>
</dbReference>
<dbReference type="Pfam" id="PF00676">
    <property type="entry name" value="E1_dh"/>
    <property type="match status" value="1"/>
</dbReference>
<dbReference type="Proteomes" id="UP000295382">
    <property type="component" value="Unassembled WGS sequence"/>
</dbReference>
<evidence type="ECO:0000256" key="3">
    <source>
        <dbReference type="ARBA" id="ARBA00023052"/>
    </source>
</evidence>
<dbReference type="EMBL" id="SLZQ01000014">
    <property type="protein sequence ID" value="TCS34045.1"/>
    <property type="molecule type" value="Genomic_DNA"/>
</dbReference>